<feature type="transmembrane region" description="Helical" evidence="1">
    <location>
        <begin position="41"/>
        <end position="62"/>
    </location>
</feature>
<feature type="transmembrane region" description="Helical" evidence="1">
    <location>
        <begin position="225"/>
        <end position="244"/>
    </location>
</feature>
<protein>
    <recommendedName>
        <fullName evidence="4">Bile acid:sodium symporter</fullName>
    </recommendedName>
</protein>
<accession>A0A2G8RHK2</accession>
<dbReference type="EMBL" id="AWWI01000051">
    <property type="protein sequence ID" value="PIL20881.1"/>
    <property type="molecule type" value="Genomic_DNA"/>
</dbReference>
<keyword evidence="1" id="KW-1133">Transmembrane helix</keyword>
<evidence type="ECO:0000256" key="1">
    <source>
        <dbReference type="SAM" id="Phobius"/>
    </source>
</evidence>
<feature type="transmembrane region" description="Helical" evidence="1">
    <location>
        <begin position="97"/>
        <end position="116"/>
    </location>
</feature>
<evidence type="ECO:0008006" key="4">
    <source>
        <dbReference type="Google" id="ProtNLM"/>
    </source>
</evidence>
<organism evidence="2 3">
    <name type="scientific">Puniceibacterium antarcticum</name>
    <dbReference type="NCBI Taxonomy" id="1206336"/>
    <lineage>
        <taxon>Bacteria</taxon>
        <taxon>Pseudomonadati</taxon>
        <taxon>Pseudomonadota</taxon>
        <taxon>Alphaproteobacteria</taxon>
        <taxon>Rhodobacterales</taxon>
        <taxon>Paracoccaceae</taxon>
        <taxon>Puniceibacterium</taxon>
    </lineage>
</organism>
<feature type="transmembrane region" description="Helical" evidence="1">
    <location>
        <begin position="282"/>
        <end position="300"/>
    </location>
</feature>
<feature type="transmembrane region" description="Helical" evidence="1">
    <location>
        <begin position="128"/>
        <end position="147"/>
    </location>
</feature>
<dbReference type="Proteomes" id="UP000231259">
    <property type="component" value="Unassembled WGS sequence"/>
</dbReference>
<feature type="transmembrane region" description="Helical" evidence="1">
    <location>
        <begin position="69"/>
        <end position="91"/>
    </location>
</feature>
<keyword evidence="3" id="KW-1185">Reference proteome</keyword>
<sequence length="306" mass="32391">MAPLHILARHARLCLVLGLLAGLALPDVARAMRPWLPELVALLLFLTALRVGPRAALGGLALGRRSLSVVLVLQVALPLTALLLFALFGVLDTPFGLAVLLMLAAPSVTGAPNFAIMAGQDPAPAMRVLVLGTLLFPLTVLPLLLMLPQLGGTGAALRAVVWLIAITMLAVAGGFACRTILLPRPSDAQIRALDGISALALAVIVVGLMSAIGPLLRSDPTRLTLWLLAVMAVNFGLQLASFALMRRRWSGEGWAVPVSIIAGNRNIALFLVALPAGVTDPLLLFIGCYQIPMYLTPILLRRLYDR</sequence>
<dbReference type="AlphaFoldDB" id="A0A2G8RHK2"/>
<dbReference type="Gene3D" id="1.20.1530.20">
    <property type="match status" value="1"/>
</dbReference>
<reference evidence="2 3" key="1">
    <citation type="submission" date="2013-09" db="EMBL/GenBank/DDBJ databases">
        <title>Genome sequencing of Phaeobacter antarcticus sp. nov. SM1211.</title>
        <authorList>
            <person name="Zhang X.-Y."/>
            <person name="Liu C."/>
            <person name="Chen X.-L."/>
            <person name="Xie B.-B."/>
            <person name="Qin Q.-L."/>
            <person name="Rong J.-C."/>
            <person name="Zhang Y.-Z."/>
        </authorList>
    </citation>
    <scope>NUCLEOTIDE SEQUENCE [LARGE SCALE GENOMIC DNA]</scope>
    <source>
        <strain evidence="2 3">SM1211</strain>
    </source>
</reference>
<keyword evidence="1" id="KW-0812">Transmembrane</keyword>
<comment type="caution">
    <text evidence="2">The sequence shown here is derived from an EMBL/GenBank/DDBJ whole genome shotgun (WGS) entry which is preliminary data.</text>
</comment>
<proteinExistence type="predicted"/>
<keyword evidence="1" id="KW-0472">Membrane</keyword>
<feature type="transmembrane region" description="Helical" evidence="1">
    <location>
        <begin position="256"/>
        <end position="276"/>
    </location>
</feature>
<dbReference type="OrthoDB" id="8477735at2"/>
<dbReference type="InterPro" id="IPR038770">
    <property type="entry name" value="Na+/solute_symporter_sf"/>
</dbReference>
<evidence type="ECO:0000313" key="2">
    <source>
        <dbReference type="EMBL" id="PIL20881.1"/>
    </source>
</evidence>
<feature type="transmembrane region" description="Helical" evidence="1">
    <location>
        <begin position="193"/>
        <end position="213"/>
    </location>
</feature>
<name>A0A2G8RHK2_9RHOB</name>
<evidence type="ECO:0000313" key="3">
    <source>
        <dbReference type="Proteomes" id="UP000231259"/>
    </source>
</evidence>
<feature type="transmembrane region" description="Helical" evidence="1">
    <location>
        <begin position="159"/>
        <end position="181"/>
    </location>
</feature>
<dbReference type="RefSeq" id="WP_099910303.1">
    <property type="nucleotide sequence ID" value="NZ_AWWI01000051.1"/>
</dbReference>
<gene>
    <name evidence="2" type="ORF">P775_07305</name>
</gene>